<dbReference type="OrthoDB" id="9985472at2759"/>
<evidence type="ECO:0000256" key="2">
    <source>
        <dbReference type="ARBA" id="ARBA00022723"/>
    </source>
</evidence>
<dbReference type="Proteomes" id="UP000054549">
    <property type="component" value="Unassembled WGS sequence"/>
</dbReference>
<keyword evidence="7" id="KW-1185">Reference proteome</keyword>
<dbReference type="AlphaFoldDB" id="A0A0C2WVF5"/>
<keyword evidence="3" id="KW-0862">Zinc</keyword>
<evidence type="ECO:0000259" key="5">
    <source>
        <dbReference type="PROSITE" id="PS51891"/>
    </source>
</evidence>
<evidence type="ECO:0000313" key="6">
    <source>
        <dbReference type="EMBL" id="KIL65757.1"/>
    </source>
</evidence>
<dbReference type="STRING" id="946122.A0A0C2WVF5"/>
<dbReference type="GO" id="GO:0016846">
    <property type="term" value="F:carbon-sulfur lyase activity"/>
    <property type="evidence" value="ECO:0007669"/>
    <property type="project" value="InterPro"/>
</dbReference>
<proteinExistence type="inferred from homology"/>
<dbReference type="GO" id="GO:0046872">
    <property type="term" value="F:metal ion binding"/>
    <property type="evidence" value="ECO:0007669"/>
    <property type="project" value="UniProtKB-KW"/>
</dbReference>
<organism evidence="6 7">
    <name type="scientific">Amanita muscaria (strain Koide BX008)</name>
    <dbReference type="NCBI Taxonomy" id="946122"/>
    <lineage>
        <taxon>Eukaryota</taxon>
        <taxon>Fungi</taxon>
        <taxon>Dikarya</taxon>
        <taxon>Basidiomycota</taxon>
        <taxon>Agaricomycotina</taxon>
        <taxon>Agaricomycetes</taxon>
        <taxon>Agaricomycetidae</taxon>
        <taxon>Agaricales</taxon>
        <taxon>Pluteineae</taxon>
        <taxon>Amanitaceae</taxon>
        <taxon>Amanita</taxon>
    </lineage>
</organism>
<dbReference type="SUPFAM" id="SSF51316">
    <property type="entry name" value="Mss4-like"/>
    <property type="match status" value="1"/>
</dbReference>
<feature type="domain" description="CENP-V/GFA" evidence="5">
    <location>
        <begin position="8"/>
        <end position="114"/>
    </location>
</feature>
<evidence type="ECO:0000256" key="3">
    <source>
        <dbReference type="ARBA" id="ARBA00022833"/>
    </source>
</evidence>
<dbReference type="PROSITE" id="PS51891">
    <property type="entry name" value="CENP_V_GFA"/>
    <property type="match status" value="1"/>
</dbReference>
<dbReference type="EMBL" id="KN818240">
    <property type="protein sequence ID" value="KIL65757.1"/>
    <property type="molecule type" value="Genomic_DNA"/>
</dbReference>
<dbReference type="HOGENOM" id="CLU_055491_3_2_1"/>
<protein>
    <recommendedName>
        <fullName evidence="5">CENP-V/GFA domain-containing protein</fullName>
    </recommendedName>
</protein>
<keyword evidence="4" id="KW-0456">Lyase</keyword>
<name>A0A0C2WVF5_AMAMK</name>
<reference evidence="6 7" key="1">
    <citation type="submission" date="2014-04" db="EMBL/GenBank/DDBJ databases">
        <title>Evolutionary Origins and Diversification of the Mycorrhizal Mutualists.</title>
        <authorList>
            <consortium name="DOE Joint Genome Institute"/>
            <consortium name="Mycorrhizal Genomics Consortium"/>
            <person name="Kohler A."/>
            <person name="Kuo A."/>
            <person name="Nagy L.G."/>
            <person name="Floudas D."/>
            <person name="Copeland A."/>
            <person name="Barry K.W."/>
            <person name="Cichocki N."/>
            <person name="Veneault-Fourrey C."/>
            <person name="LaButti K."/>
            <person name="Lindquist E.A."/>
            <person name="Lipzen A."/>
            <person name="Lundell T."/>
            <person name="Morin E."/>
            <person name="Murat C."/>
            <person name="Riley R."/>
            <person name="Ohm R."/>
            <person name="Sun H."/>
            <person name="Tunlid A."/>
            <person name="Henrissat B."/>
            <person name="Grigoriev I.V."/>
            <person name="Hibbett D.S."/>
            <person name="Martin F."/>
        </authorList>
    </citation>
    <scope>NUCLEOTIDE SEQUENCE [LARGE SCALE GENOMIC DNA]</scope>
    <source>
        <strain evidence="6 7">Koide BX008</strain>
    </source>
</reference>
<evidence type="ECO:0000313" key="7">
    <source>
        <dbReference type="Proteomes" id="UP000054549"/>
    </source>
</evidence>
<dbReference type="InterPro" id="IPR006913">
    <property type="entry name" value="CENP-V/GFA"/>
</dbReference>
<dbReference type="Gene3D" id="3.90.1590.10">
    <property type="entry name" value="glutathione-dependent formaldehyde- activating enzyme (gfa)"/>
    <property type="match status" value="1"/>
</dbReference>
<sequence>MPGSTTIRSASCLCNAVKFDVEGEPISFRLCHCSNCQKHSGSVFMSPVFFKTANVHIKQGKDCIKQFEDKSTISGTSLLRSYCEKCGSNLFLQTPGDAVIGVLVGAVDDTHDWSK</sequence>
<evidence type="ECO:0000256" key="4">
    <source>
        <dbReference type="ARBA" id="ARBA00023239"/>
    </source>
</evidence>
<dbReference type="PANTHER" id="PTHR33337">
    <property type="entry name" value="GFA DOMAIN-CONTAINING PROTEIN"/>
    <property type="match status" value="1"/>
</dbReference>
<dbReference type="InterPro" id="IPR011057">
    <property type="entry name" value="Mss4-like_sf"/>
</dbReference>
<dbReference type="InParanoid" id="A0A0C2WVF5"/>
<accession>A0A0C2WVF5</accession>
<keyword evidence="2" id="KW-0479">Metal-binding</keyword>
<dbReference type="Pfam" id="PF04828">
    <property type="entry name" value="GFA"/>
    <property type="match status" value="1"/>
</dbReference>
<comment type="similarity">
    <text evidence="1">Belongs to the Gfa family.</text>
</comment>
<gene>
    <name evidence="6" type="ORF">M378DRAFT_76530</name>
</gene>
<evidence type="ECO:0000256" key="1">
    <source>
        <dbReference type="ARBA" id="ARBA00005495"/>
    </source>
</evidence>
<dbReference type="PANTHER" id="PTHR33337:SF39">
    <property type="entry name" value="DUF636 DOMAIN PROTEIN (AFU_ORTHOLOGUE AFUA_6G11530)"/>
    <property type="match status" value="1"/>
</dbReference>